<name>A0A0F9AET6_9ZZZZ</name>
<feature type="non-terminal residue" evidence="1">
    <location>
        <position position="62"/>
    </location>
</feature>
<proteinExistence type="predicted"/>
<dbReference type="EMBL" id="LAZR01055179">
    <property type="protein sequence ID" value="KKK76959.1"/>
    <property type="molecule type" value="Genomic_DNA"/>
</dbReference>
<comment type="caution">
    <text evidence="1">The sequence shown here is derived from an EMBL/GenBank/DDBJ whole genome shotgun (WGS) entry which is preliminary data.</text>
</comment>
<sequence>MRRSLQLLALALGVLLLIGLPSREARAADPNAEAIANGLQDFAAFGDTIGEFEELGEALPFT</sequence>
<reference evidence="1" key="1">
    <citation type="journal article" date="2015" name="Nature">
        <title>Complex archaea that bridge the gap between prokaryotes and eukaryotes.</title>
        <authorList>
            <person name="Spang A."/>
            <person name="Saw J.H."/>
            <person name="Jorgensen S.L."/>
            <person name="Zaremba-Niedzwiedzka K."/>
            <person name="Martijn J."/>
            <person name="Lind A.E."/>
            <person name="van Eijk R."/>
            <person name="Schleper C."/>
            <person name="Guy L."/>
            <person name="Ettema T.J."/>
        </authorList>
    </citation>
    <scope>NUCLEOTIDE SEQUENCE</scope>
</reference>
<accession>A0A0F9AET6</accession>
<protein>
    <submittedName>
        <fullName evidence="1">Uncharacterized protein</fullName>
    </submittedName>
</protein>
<gene>
    <name evidence="1" type="ORF">LCGC14_2858410</name>
</gene>
<organism evidence="1">
    <name type="scientific">marine sediment metagenome</name>
    <dbReference type="NCBI Taxonomy" id="412755"/>
    <lineage>
        <taxon>unclassified sequences</taxon>
        <taxon>metagenomes</taxon>
        <taxon>ecological metagenomes</taxon>
    </lineage>
</organism>
<evidence type="ECO:0000313" key="1">
    <source>
        <dbReference type="EMBL" id="KKK76959.1"/>
    </source>
</evidence>
<dbReference type="AlphaFoldDB" id="A0A0F9AET6"/>